<dbReference type="Proteomes" id="UP000027073">
    <property type="component" value="Unassembled WGS sequence"/>
</dbReference>
<dbReference type="InterPro" id="IPR001810">
    <property type="entry name" value="F-box_dom"/>
</dbReference>
<dbReference type="VEuPathDB" id="FungiDB:PLEOSDRAFT_1108018"/>
<dbReference type="InParanoid" id="A0A067NB83"/>
<dbReference type="Pfam" id="PF12937">
    <property type="entry name" value="F-box-like"/>
    <property type="match status" value="1"/>
</dbReference>
<evidence type="ECO:0000259" key="1">
    <source>
        <dbReference type="Pfam" id="PF12937"/>
    </source>
</evidence>
<organism evidence="2 3">
    <name type="scientific">Pleurotus ostreatus (strain PC15)</name>
    <name type="common">Oyster mushroom</name>
    <dbReference type="NCBI Taxonomy" id="1137138"/>
    <lineage>
        <taxon>Eukaryota</taxon>
        <taxon>Fungi</taxon>
        <taxon>Dikarya</taxon>
        <taxon>Basidiomycota</taxon>
        <taxon>Agaricomycotina</taxon>
        <taxon>Agaricomycetes</taxon>
        <taxon>Agaricomycetidae</taxon>
        <taxon>Agaricales</taxon>
        <taxon>Pleurotineae</taxon>
        <taxon>Pleurotaceae</taxon>
        <taxon>Pleurotus</taxon>
    </lineage>
</organism>
<reference evidence="3" key="1">
    <citation type="journal article" date="2014" name="Proc. Natl. Acad. Sci. U.S.A.">
        <title>Extensive sampling of basidiomycete genomes demonstrates inadequacy of the white-rot/brown-rot paradigm for wood decay fungi.</title>
        <authorList>
            <person name="Riley R."/>
            <person name="Salamov A.A."/>
            <person name="Brown D.W."/>
            <person name="Nagy L.G."/>
            <person name="Floudas D."/>
            <person name="Held B.W."/>
            <person name="Levasseur A."/>
            <person name="Lombard V."/>
            <person name="Morin E."/>
            <person name="Otillar R."/>
            <person name="Lindquist E.A."/>
            <person name="Sun H."/>
            <person name="LaButti K.M."/>
            <person name="Schmutz J."/>
            <person name="Jabbour D."/>
            <person name="Luo H."/>
            <person name="Baker S.E."/>
            <person name="Pisabarro A.G."/>
            <person name="Walton J.D."/>
            <person name="Blanchette R.A."/>
            <person name="Henrissat B."/>
            <person name="Martin F."/>
            <person name="Cullen D."/>
            <person name="Hibbett D.S."/>
            <person name="Grigoriev I.V."/>
        </authorList>
    </citation>
    <scope>NUCLEOTIDE SEQUENCE [LARGE SCALE GENOMIC DNA]</scope>
    <source>
        <strain evidence="3">PC15</strain>
    </source>
</reference>
<evidence type="ECO:0000313" key="3">
    <source>
        <dbReference type="Proteomes" id="UP000027073"/>
    </source>
</evidence>
<dbReference type="HOGENOM" id="CLU_711989_0_0_1"/>
<evidence type="ECO:0000313" key="2">
    <source>
        <dbReference type="EMBL" id="KDQ25114.1"/>
    </source>
</evidence>
<feature type="domain" description="F-box" evidence="1">
    <location>
        <begin position="24"/>
        <end position="63"/>
    </location>
</feature>
<dbReference type="Gene3D" id="3.80.10.10">
    <property type="entry name" value="Ribonuclease Inhibitor"/>
    <property type="match status" value="1"/>
</dbReference>
<sequence>MFNHNPNHNPHNVFAVMPLDKLAPEILLSVVSFLPSKDARVLSRTCRKLHAICEIQLYASVNFELKDSSDSSTDKRLVRFFGSLMARKERCTYVRNLSLDFGRTFTSRDHALVSAIVEALPCLHTFIFSYSNVDFSDDDIFKLPQLTRSRRAIVKSSLRTLKATILSGRQKRSPSHNTIAMRRPFEERSSLLNLTWLNRNLSEGPFFLSFVRLHSNIRFLHLEHATNFPKMDASILPNLESVRASIRVVLALLPGRRIQRVNTWIYTGVGDMWDEYLNDTSGNVFREDGLDAIKVFTCQDVGDGAPGGFLPFLIEKMKNLEVLDTMGGLPVEIPTLRKTKVQLLRLHRSADRSQALNLFQAVKTLQCIEWLAINIVDDGGPGLLILYTASRLYRNGKWIPHVQWKCEPGDEWFSDWKDVFWE</sequence>
<dbReference type="InterPro" id="IPR032675">
    <property type="entry name" value="LRR_dom_sf"/>
</dbReference>
<protein>
    <recommendedName>
        <fullName evidence="1">F-box domain-containing protein</fullName>
    </recommendedName>
</protein>
<dbReference type="OrthoDB" id="3935706at2759"/>
<dbReference type="SUPFAM" id="SSF81383">
    <property type="entry name" value="F-box domain"/>
    <property type="match status" value="1"/>
</dbReference>
<dbReference type="EMBL" id="KL198011">
    <property type="protein sequence ID" value="KDQ25114.1"/>
    <property type="molecule type" value="Genomic_DNA"/>
</dbReference>
<accession>A0A067NB83</accession>
<dbReference type="AlphaFoldDB" id="A0A067NB83"/>
<gene>
    <name evidence="2" type="ORF">PLEOSDRAFT_1108018</name>
</gene>
<name>A0A067NB83_PLEO1</name>
<dbReference type="InterPro" id="IPR036047">
    <property type="entry name" value="F-box-like_dom_sf"/>
</dbReference>
<proteinExistence type="predicted"/>